<reference evidence="2 3" key="1">
    <citation type="journal article" date="2018" name="PLoS Genet.">
        <title>Population sequencing reveals clonal diversity and ancestral inbreeding in the grapevine cultivar Chardonnay.</title>
        <authorList>
            <person name="Roach M.J."/>
            <person name="Johnson D.L."/>
            <person name="Bohlmann J."/>
            <person name="van Vuuren H.J."/>
            <person name="Jones S.J."/>
            <person name="Pretorius I.S."/>
            <person name="Schmidt S.A."/>
            <person name="Borneman A.R."/>
        </authorList>
    </citation>
    <scope>NUCLEOTIDE SEQUENCE [LARGE SCALE GENOMIC DNA]</scope>
    <source>
        <strain evidence="3">cv. Chardonnay</strain>
        <tissue evidence="2">Leaf</tissue>
    </source>
</reference>
<dbReference type="Pfam" id="PF22486">
    <property type="entry name" value="MATH_2"/>
    <property type="match status" value="1"/>
</dbReference>
<dbReference type="Gene3D" id="2.60.210.10">
    <property type="entry name" value="Apoptosis, Tumor Necrosis Factor Receptor Associated Protein 2, Chain A"/>
    <property type="match status" value="2"/>
</dbReference>
<dbReference type="InterPro" id="IPR008974">
    <property type="entry name" value="TRAF-like"/>
</dbReference>
<sequence>MGVPTMGVRRRRRKRWRLCIYPNGNKKSDGEGHISLYLEISDPQKLPLGWEVTVNFKLFVFNHIHEKYLTVQDADGKVRHFNVMKSRCGFAQFLSLDVLKDPCNGYLMDDSCIFGAQLSLYPEGNGKAKNKSLSLFLELAHCEKLHHQSKLYTEFELLIRDQYLDENVKPSHVKSNAKVWFCDSNKVWGFADMVSLSDLNDKSKDFLLNDSLIVEAKILLMMHSKNI</sequence>
<dbReference type="SUPFAM" id="SSF49599">
    <property type="entry name" value="TRAF domain-like"/>
    <property type="match status" value="2"/>
</dbReference>
<evidence type="ECO:0000259" key="1">
    <source>
        <dbReference type="PROSITE" id="PS50144"/>
    </source>
</evidence>
<evidence type="ECO:0000313" key="2">
    <source>
        <dbReference type="EMBL" id="RVW82523.1"/>
    </source>
</evidence>
<dbReference type="CDD" id="cd00121">
    <property type="entry name" value="MATH"/>
    <property type="match status" value="2"/>
</dbReference>
<comment type="caution">
    <text evidence="2">The sequence shown here is derived from an EMBL/GenBank/DDBJ whole genome shotgun (WGS) entry which is preliminary data.</text>
</comment>
<protein>
    <submittedName>
        <fullName evidence="2">Ubiquitin carboxyl-terminal hydrolase 12</fullName>
    </submittedName>
</protein>
<dbReference type="EMBL" id="QGNW01000239">
    <property type="protein sequence ID" value="RVW82523.1"/>
    <property type="molecule type" value="Genomic_DNA"/>
</dbReference>
<dbReference type="InterPro" id="IPR002083">
    <property type="entry name" value="MATH/TRAF_dom"/>
</dbReference>
<dbReference type="Pfam" id="PF00917">
    <property type="entry name" value="MATH"/>
    <property type="match status" value="1"/>
</dbReference>
<dbReference type="Proteomes" id="UP000288805">
    <property type="component" value="Unassembled WGS sequence"/>
</dbReference>
<organism evidence="2 3">
    <name type="scientific">Vitis vinifera</name>
    <name type="common">Grape</name>
    <dbReference type="NCBI Taxonomy" id="29760"/>
    <lineage>
        <taxon>Eukaryota</taxon>
        <taxon>Viridiplantae</taxon>
        <taxon>Streptophyta</taxon>
        <taxon>Embryophyta</taxon>
        <taxon>Tracheophyta</taxon>
        <taxon>Spermatophyta</taxon>
        <taxon>Magnoliopsida</taxon>
        <taxon>eudicotyledons</taxon>
        <taxon>Gunneridae</taxon>
        <taxon>Pentapetalae</taxon>
        <taxon>rosids</taxon>
        <taxon>Vitales</taxon>
        <taxon>Vitaceae</taxon>
        <taxon>Viteae</taxon>
        <taxon>Vitis</taxon>
    </lineage>
</organism>
<accession>A0A438HDI6</accession>
<dbReference type="PROSITE" id="PS50144">
    <property type="entry name" value="MATH"/>
    <property type="match status" value="2"/>
</dbReference>
<name>A0A438HDI6_VITVI</name>
<dbReference type="GO" id="GO:0016787">
    <property type="term" value="F:hydrolase activity"/>
    <property type="evidence" value="ECO:0007669"/>
    <property type="project" value="UniProtKB-KW"/>
</dbReference>
<proteinExistence type="predicted"/>
<gene>
    <name evidence="2" type="primary">UBP12_20</name>
    <name evidence="2" type="ORF">CK203_046266</name>
</gene>
<dbReference type="PANTHER" id="PTHR46162:SF40">
    <property type="entry name" value="TRAF-LIKE FAMILY PROTEIN"/>
    <property type="match status" value="1"/>
</dbReference>
<feature type="domain" description="MATH" evidence="1">
    <location>
        <begin position="120"/>
        <end position="218"/>
    </location>
</feature>
<evidence type="ECO:0000313" key="3">
    <source>
        <dbReference type="Proteomes" id="UP000288805"/>
    </source>
</evidence>
<keyword evidence="2" id="KW-0378">Hydrolase</keyword>
<dbReference type="AlphaFoldDB" id="A0A438HDI6"/>
<dbReference type="PANTHER" id="PTHR46162">
    <property type="entry name" value="TRAF-LIKE FAMILY PROTEIN"/>
    <property type="match status" value="1"/>
</dbReference>
<feature type="domain" description="MATH" evidence="1">
    <location>
        <begin position="1"/>
        <end position="118"/>
    </location>
</feature>